<dbReference type="PANTHER" id="PTHR42718:SF47">
    <property type="entry name" value="METHYL VIOLOGEN RESISTANCE PROTEIN SMVA"/>
    <property type="match status" value="1"/>
</dbReference>
<feature type="transmembrane region" description="Helical" evidence="9">
    <location>
        <begin position="270"/>
        <end position="292"/>
    </location>
</feature>
<evidence type="ECO:0000259" key="10">
    <source>
        <dbReference type="PROSITE" id="PS50850"/>
    </source>
</evidence>
<evidence type="ECO:0000256" key="3">
    <source>
        <dbReference type="ARBA" id="ARBA00022475"/>
    </source>
</evidence>
<keyword evidence="3" id="KW-1003">Cell membrane</keyword>
<evidence type="ECO:0000256" key="7">
    <source>
        <dbReference type="ARBA" id="ARBA00023251"/>
    </source>
</evidence>
<evidence type="ECO:0000256" key="8">
    <source>
        <dbReference type="SAM" id="MobiDB-lite"/>
    </source>
</evidence>
<dbReference type="SUPFAM" id="SSF103473">
    <property type="entry name" value="MFS general substrate transporter"/>
    <property type="match status" value="1"/>
</dbReference>
<dbReference type="InterPro" id="IPR005829">
    <property type="entry name" value="Sugar_transporter_CS"/>
</dbReference>
<dbReference type="Pfam" id="PF07690">
    <property type="entry name" value="MFS_1"/>
    <property type="match status" value="1"/>
</dbReference>
<dbReference type="AlphaFoldDB" id="A0A8G1UBF9"/>
<evidence type="ECO:0000256" key="2">
    <source>
        <dbReference type="ARBA" id="ARBA00022448"/>
    </source>
</evidence>
<keyword evidence="7" id="KW-0046">Antibiotic resistance</keyword>
<dbReference type="PANTHER" id="PTHR42718">
    <property type="entry name" value="MAJOR FACILITATOR SUPERFAMILY MULTIDRUG TRANSPORTER MFSC"/>
    <property type="match status" value="1"/>
</dbReference>
<accession>A0A8G1UBF9</accession>
<feature type="transmembrane region" description="Helical" evidence="9">
    <location>
        <begin position="304"/>
        <end position="324"/>
    </location>
</feature>
<evidence type="ECO:0000256" key="5">
    <source>
        <dbReference type="ARBA" id="ARBA00022989"/>
    </source>
</evidence>
<sequence>MSSTPVVTRPVHRWAGLGVLVLAVTLVAVDATVLSLAIPSITETLRPSGTQLLWIGDVYSFVLAGLLVSMGALSDRLGRKRVLLAGSAAFGAASLLAAYAPGPGWLIVARALLGVAGATIMPSTLSLIRTLFPDAKERATAIGVWGAGAAAGAALGPLVGGVLLEHFWWGSVFLLNLPVMVLLLALGGWLLPESRDPRPGRWDVGSVLLSMAGVIGVVYGVKEFAVHGLEQWTAPVVFVLGAAALAVFVRRQLRLETPLLDVRLFRNARFTAAVVSSLICLIGLSGVIFFMSQYLQLVRGYSPLHAGFAEMPAFVGSVAGGLLTARLVRRAGARRVLTASLFVMGLGIGVLGFVRVDSAYLLLGSSFLALGTAEGVVYTLSSDLVLGAAPADKAGAASAVSETAYELGAALGIALVGSIVTALYAGSLSVPAGTDPALAEQAGQSLGGAIEAAAALPAGPAGQLLTTANSAFVHGITVAAWVSAVLLLGAAALAHHLLRTRPDRPAETTGTARPSAETTATTRPAAGTTGTAQPSAETTATTQPAAGTTGTARPSAETTGTTQPAAEAETAGTPAHR</sequence>
<feature type="transmembrane region" description="Helical" evidence="9">
    <location>
        <begin position="82"/>
        <end position="101"/>
    </location>
</feature>
<dbReference type="Gene3D" id="1.20.1720.10">
    <property type="entry name" value="Multidrug resistance protein D"/>
    <property type="match status" value="1"/>
</dbReference>
<feature type="transmembrane region" description="Helical" evidence="9">
    <location>
        <begin position="407"/>
        <end position="426"/>
    </location>
</feature>
<keyword evidence="4 9" id="KW-0812">Transmembrane</keyword>
<proteinExistence type="predicted"/>
<protein>
    <submittedName>
        <fullName evidence="11">DHA2 family multidrug resistance protein-like MFS transporter</fullName>
    </submittedName>
</protein>
<dbReference type="EMBL" id="RJVJ01000003">
    <property type="protein sequence ID" value="ROR35513.1"/>
    <property type="molecule type" value="Genomic_DNA"/>
</dbReference>
<evidence type="ECO:0000313" key="11">
    <source>
        <dbReference type="EMBL" id="ROR35513.1"/>
    </source>
</evidence>
<dbReference type="GO" id="GO:0005886">
    <property type="term" value="C:plasma membrane"/>
    <property type="evidence" value="ECO:0007669"/>
    <property type="project" value="UniProtKB-SubCell"/>
</dbReference>
<dbReference type="RefSeq" id="WP_244257476.1">
    <property type="nucleotide sequence ID" value="NZ_RJVJ01000003.1"/>
</dbReference>
<dbReference type="GO" id="GO:0046677">
    <property type="term" value="P:response to antibiotic"/>
    <property type="evidence" value="ECO:0007669"/>
    <property type="project" value="UniProtKB-KW"/>
</dbReference>
<feature type="compositionally biased region" description="Low complexity" evidence="8">
    <location>
        <begin position="511"/>
        <end position="577"/>
    </location>
</feature>
<dbReference type="Gene3D" id="1.20.1250.20">
    <property type="entry name" value="MFS general substrate transporter like domains"/>
    <property type="match status" value="1"/>
</dbReference>
<feature type="domain" description="Major facilitator superfamily (MFS) profile" evidence="10">
    <location>
        <begin position="16"/>
        <end position="501"/>
    </location>
</feature>
<feature type="transmembrane region" description="Helical" evidence="9">
    <location>
        <begin position="166"/>
        <end position="190"/>
    </location>
</feature>
<dbReference type="PROSITE" id="PS50850">
    <property type="entry name" value="MFS"/>
    <property type="match status" value="1"/>
</dbReference>
<feature type="transmembrane region" description="Helical" evidence="9">
    <location>
        <begin position="107"/>
        <end position="128"/>
    </location>
</feature>
<evidence type="ECO:0000313" key="12">
    <source>
        <dbReference type="Proteomes" id="UP000267408"/>
    </source>
</evidence>
<name>A0A8G1UBF9_9ACTN</name>
<feature type="transmembrane region" description="Helical" evidence="9">
    <location>
        <begin position="471"/>
        <end position="494"/>
    </location>
</feature>
<feature type="transmembrane region" description="Helical" evidence="9">
    <location>
        <begin position="140"/>
        <end position="160"/>
    </location>
</feature>
<evidence type="ECO:0000256" key="4">
    <source>
        <dbReference type="ARBA" id="ARBA00022692"/>
    </source>
</evidence>
<keyword evidence="6 9" id="KW-0472">Membrane</keyword>
<feature type="transmembrane region" description="Helical" evidence="9">
    <location>
        <begin position="360"/>
        <end position="386"/>
    </location>
</feature>
<evidence type="ECO:0000256" key="9">
    <source>
        <dbReference type="SAM" id="Phobius"/>
    </source>
</evidence>
<evidence type="ECO:0000256" key="1">
    <source>
        <dbReference type="ARBA" id="ARBA00004651"/>
    </source>
</evidence>
<dbReference type="PROSITE" id="PS00216">
    <property type="entry name" value="SUGAR_TRANSPORT_1"/>
    <property type="match status" value="1"/>
</dbReference>
<dbReference type="InterPro" id="IPR020846">
    <property type="entry name" value="MFS_dom"/>
</dbReference>
<dbReference type="Proteomes" id="UP000267408">
    <property type="component" value="Unassembled WGS sequence"/>
</dbReference>
<keyword evidence="2" id="KW-0813">Transport</keyword>
<dbReference type="InterPro" id="IPR036259">
    <property type="entry name" value="MFS_trans_sf"/>
</dbReference>
<organism evidence="11 12">
    <name type="scientific">Kitasatospora cineracea</name>
    <dbReference type="NCBI Taxonomy" id="88074"/>
    <lineage>
        <taxon>Bacteria</taxon>
        <taxon>Bacillati</taxon>
        <taxon>Actinomycetota</taxon>
        <taxon>Actinomycetes</taxon>
        <taxon>Kitasatosporales</taxon>
        <taxon>Streptomycetaceae</taxon>
        <taxon>Kitasatospora</taxon>
    </lineage>
</organism>
<dbReference type="GO" id="GO:0022857">
    <property type="term" value="F:transmembrane transporter activity"/>
    <property type="evidence" value="ECO:0007669"/>
    <property type="project" value="InterPro"/>
</dbReference>
<feature type="transmembrane region" description="Helical" evidence="9">
    <location>
        <begin position="232"/>
        <end position="249"/>
    </location>
</feature>
<comment type="subcellular location">
    <subcellularLocation>
        <location evidence="1">Cell membrane</location>
        <topology evidence="1">Multi-pass membrane protein</topology>
    </subcellularLocation>
</comment>
<evidence type="ECO:0000256" key="6">
    <source>
        <dbReference type="ARBA" id="ARBA00023136"/>
    </source>
</evidence>
<reference evidence="11 12" key="1">
    <citation type="submission" date="2018-11" db="EMBL/GenBank/DDBJ databases">
        <title>Sequencing the genomes of 1000 actinobacteria strains.</title>
        <authorList>
            <person name="Klenk H.-P."/>
        </authorList>
    </citation>
    <scope>NUCLEOTIDE SEQUENCE [LARGE SCALE GENOMIC DNA]</scope>
    <source>
        <strain evidence="11 12">DSM 44780</strain>
    </source>
</reference>
<gene>
    <name evidence="11" type="ORF">EDD39_7172</name>
</gene>
<dbReference type="InterPro" id="IPR011701">
    <property type="entry name" value="MFS"/>
</dbReference>
<feature type="transmembrane region" description="Helical" evidence="9">
    <location>
        <begin position="336"/>
        <end position="354"/>
    </location>
</feature>
<comment type="caution">
    <text evidence="11">The sequence shown here is derived from an EMBL/GenBank/DDBJ whole genome shotgun (WGS) entry which is preliminary data.</text>
</comment>
<keyword evidence="5 9" id="KW-1133">Transmembrane helix</keyword>
<feature type="transmembrane region" description="Helical" evidence="9">
    <location>
        <begin position="202"/>
        <end position="220"/>
    </location>
</feature>
<dbReference type="CDD" id="cd17321">
    <property type="entry name" value="MFS_MMR_MDR_like"/>
    <property type="match status" value="1"/>
</dbReference>
<feature type="region of interest" description="Disordered" evidence="8">
    <location>
        <begin position="502"/>
        <end position="577"/>
    </location>
</feature>
<feature type="transmembrane region" description="Helical" evidence="9">
    <location>
        <begin position="51"/>
        <end position="70"/>
    </location>
</feature>